<comment type="similarity">
    <text evidence="6">Belongs to the class I-like SAM-binding methyltransferase superfamily. C5-methyltransferase family.</text>
</comment>
<dbReference type="AlphaFoldDB" id="C8VVS8"/>
<keyword evidence="3 6" id="KW-0808">Transferase</keyword>
<feature type="active site" evidence="6">
    <location>
        <position position="81"/>
    </location>
</feature>
<keyword evidence="5" id="KW-0680">Restriction system</keyword>
<dbReference type="GO" id="GO:0032259">
    <property type="term" value="P:methylation"/>
    <property type="evidence" value="ECO:0007669"/>
    <property type="project" value="UniProtKB-KW"/>
</dbReference>
<dbReference type="PROSITE" id="PS00094">
    <property type="entry name" value="C5_MTASE_1"/>
    <property type="match status" value="1"/>
</dbReference>
<accession>C8VVS8</accession>
<dbReference type="Pfam" id="PF00145">
    <property type="entry name" value="DNA_methylase"/>
    <property type="match status" value="2"/>
</dbReference>
<evidence type="ECO:0000256" key="7">
    <source>
        <dbReference type="SAM" id="MobiDB-lite"/>
    </source>
</evidence>
<proteinExistence type="inferred from homology"/>
<sequence length="402" mass="45735">MYSSIELFSGTGGLALGLQKSGFDHRALLEWDKDSCDNIKANIERGFPLVQNWNVIQTDVKLVHYDDFGEGIKLVAGGPPCQPFSLGGKHQAYNDKRDMFPEAVRAVRELKPQAFIFENVKGLLRKSFSTYFNYIILQLSHPEVTIKDGMTWLEHLKALEEYHTSVGDHGLSYNVVFRLVNAADYGVPQSRHRVIIVGFRNDLNANWSFPDATHSQDALRYSKWISGEYWEEHKIAKAKRPTISETERLRIRKATERGELLGRWQTVRDAFLGLSDPRKSQRNSKFENHEFRAGAKPYPGHSGSVMDEPSKTLKAGDHGVPGGENMIVLDDGSLRYYTVRESARLQTFPDEYVFHGSWTESMRQIGNAVPVQLANIIGSSVYHQLERLNEYEKQRHSGYKAV</sequence>
<name>C8VVS8_DESAS</name>
<evidence type="ECO:0000256" key="6">
    <source>
        <dbReference type="PROSITE-ProRule" id="PRU01016"/>
    </source>
</evidence>
<evidence type="ECO:0000313" key="9">
    <source>
        <dbReference type="Proteomes" id="UP000002217"/>
    </source>
</evidence>
<dbReference type="HOGENOM" id="CLU_006958_2_0_9"/>
<dbReference type="InterPro" id="IPR018117">
    <property type="entry name" value="C5_DNA_meth_AS"/>
</dbReference>
<dbReference type="InterPro" id="IPR031303">
    <property type="entry name" value="C5_meth_CS"/>
</dbReference>
<feature type="compositionally biased region" description="Basic and acidic residues" evidence="7">
    <location>
        <begin position="278"/>
        <end position="293"/>
    </location>
</feature>
<dbReference type="EMBL" id="CP001720">
    <property type="protein sequence ID" value="ACV62393.1"/>
    <property type="molecule type" value="Genomic_DNA"/>
</dbReference>
<dbReference type="GO" id="GO:0009307">
    <property type="term" value="P:DNA restriction-modification system"/>
    <property type="evidence" value="ECO:0007669"/>
    <property type="project" value="UniProtKB-KW"/>
</dbReference>
<reference evidence="8 9" key="1">
    <citation type="journal article" date="2009" name="Stand. Genomic Sci.">
        <title>Complete genome sequence of Desulfotomaculum acetoxidans type strain (5575).</title>
        <authorList>
            <person name="Spring S."/>
            <person name="Lapidus A."/>
            <person name="Schroder M."/>
            <person name="Gleim D."/>
            <person name="Sims D."/>
            <person name="Meincke L."/>
            <person name="Glavina Del Rio T."/>
            <person name="Tice H."/>
            <person name="Copeland A."/>
            <person name="Cheng J.F."/>
            <person name="Lucas S."/>
            <person name="Chen F."/>
            <person name="Nolan M."/>
            <person name="Bruce D."/>
            <person name="Goodwin L."/>
            <person name="Pitluck S."/>
            <person name="Ivanova N."/>
            <person name="Mavromatis K."/>
            <person name="Mikhailova N."/>
            <person name="Pati A."/>
            <person name="Chen A."/>
            <person name="Palaniappan K."/>
            <person name="Land M."/>
            <person name="Hauser L."/>
            <person name="Chang Y.J."/>
            <person name="Jeffries C.D."/>
            <person name="Chain P."/>
            <person name="Saunders E."/>
            <person name="Brettin T."/>
            <person name="Detter J.C."/>
            <person name="Goker M."/>
            <person name="Bristow J."/>
            <person name="Eisen J.A."/>
            <person name="Markowitz V."/>
            <person name="Hugenholtz P."/>
            <person name="Kyrpides N.C."/>
            <person name="Klenk H.P."/>
            <person name="Han C."/>
        </authorList>
    </citation>
    <scope>NUCLEOTIDE SEQUENCE [LARGE SCALE GENOMIC DNA]</scope>
    <source>
        <strain evidence="9">ATCC 49208 / DSM 771 / VKM B-1644</strain>
    </source>
</reference>
<dbReference type="STRING" id="485916.Dtox_1529"/>
<feature type="region of interest" description="Disordered" evidence="7">
    <location>
        <begin position="278"/>
        <end position="306"/>
    </location>
</feature>
<dbReference type="Proteomes" id="UP000002217">
    <property type="component" value="Chromosome"/>
</dbReference>
<dbReference type="GO" id="GO:0003886">
    <property type="term" value="F:DNA (cytosine-5-)-methyltransferase activity"/>
    <property type="evidence" value="ECO:0007669"/>
    <property type="project" value="UniProtKB-EC"/>
</dbReference>
<organism evidence="8 9">
    <name type="scientific">Desulfofarcimen acetoxidans (strain ATCC 49208 / DSM 771 / KCTC 5769 / VKM B-1644 / 5575)</name>
    <name type="common">Desulfotomaculum acetoxidans</name>
    <dbReference type="NCBI Taxonomy" id="485916"/>
    <lineage>
        <taxon>Bacteria</taxon>
        <taxon>Bacillati</taxon>
        <taxon>Bacillota</taxon>
        <taxon>Clostridia</taxon>
        <taxon>Eubacteriales</taxon>
        <taxon>Peptococcaceae</taxon>
        <taxon>Desulfofarcimen</taxon>
    </lineage>
</organism>
<evidence type="ECO:0000256" key="1">
    <source>
        <dbReference type="ARBA" id="ARBA00011975"/>
    </source>
</evidence>
<evidence type="ECO:0000256" key="2">
    <source>
        <dbReference type="ARBA" id="ARBA00022603"/>
    </source>
</evidence>
<gene>
    <name evidence="8" type="ordered locus">Dtox_1529</name>
</gene>
<evidence type="ECO:0000256" key="4">
    <source>
        <dbReference type="ARBA" id="ARBA00022691"/>
    </source>
</evidence>
<evidence type="ECO:0000313" key="8">
    <source>
        <dbReference type="EMBL" id="ACV62393.1"/>
    </source>
</evidence>
<dbReference type="PRINTS" id="PR00105">
    <property type="entry name" value="C5METTRFRASE"/>
</dbReference>
<keyword evidence="4 6" id="KW-0949">S-adenosyl-L-methionine</keyword>
<dbReference type="SUPFAM" id="SSF53335">
    <property type="entry name" value="S-adenosyl-L-methionine-dependent methyltransferases"/>
    <property type="match status" value="1"/>
</dbReference>
<dbReference type="PROSITE" id="PS00095">
    <property type="entry name" value="C5_MTASE_2"/>
    <property type="match status" value="1"/>
</dbReference>
<protein>
    <recommendedName>
        <fullName evidence="1">DNA (cytosine-5-)-methyltransferase</fullName>
        <ecNumber evidence="1">2.1.1.37</ecNumber>
    </recommendedName>
</protein>
<dbReference type="Gene3D" id="3.40.50.150">
    <property type="entry name" value="Vaccinia Virus protein VP39"/>
    <property type="match status" value="1"/>
</dbReference>
<dbReference type="PANTHER" id="PTHR10629">
    <property type="entry name" value="CYTOSINE-SPECIFIC METHYLTRANSFERASE"/>
    <property type="match status" value="1"/>
</dbReference>
<dbReference type="eggNOG" id="COG0270">
    <property type="taxonomic scope" value="Bacteria"/>
</dbReference>
<evidence type="ECO:0000256" key="3">
    <source>
        <dbReference type="ARBA" id="ARBA00022679"/>
    </source>
</evidence>
<dbReference type="InterPro" id="IPR050390">
    <property type="entry name" value="C5-Methyltransferase"/>
</dbReference>
<dbReference type="InterPro" id="IPR001525">
    <property type="entry name" value="C5_MeTfrase"/>
</dbReference>
<keyword evidence="2 6" id="KW-0489">Methyltransferase</keyword>
<dbReference type="PANTHER" id="PTHR10629:SF52">
    <property type="entry name" value="DNA (CYTOSINE-5)-METHYLTRANSFERASE 1"/>
    <property type="match status" value="1"/>
</dbReference>
<evidence type="ECO:0000256" key="5">
    <source>
        <dbReference type="ARBA" id="ARBA00022747"/>
    </source>
</evidence>
<dbReference type="KEGG" id="dae:Dtox_1529"/>
<dbReference type="PROSITE" id="PS51679">
    <property type="entry name" value="SAM_MT_C5"/>
    <property type="match status" value="1"/>
</dbReference>
<keyword evidence="9" id="KW-1185">Reference proteome</keyword>
<dbReference type="REBASE" id="21973">
    <property type="entry name" value="M.DacORF1529P"/>
</dbReference>
<dbReference type="InterPro" id="IPR029063">
    <property type="entry name" value="SAM-dependent_MTases_sf"/>
</dbReference>
<dbReference type="EC" id="2.1.1.37" evidence="1"/>
<dbReference type="Gene3D" id="3.90.120.10">
    <property type="entry name" value="DNA Methylase, subunit A, domain 2"/>
    <property type="match status" value="1"/>
</dbReference>